<accession>R2RAB2</accession>
<reference evidence="4 6" key="1">
    <citation type="submission" date="2013-02" db="EMBL/GenBank/DDBJ databases">
        <title>The Genome Sequence of Enterococcus malodoratus ATCC_43197.</title>
        <authorList>
            <consortium name="The Broad Institute Genome Sequencing Platform"/>
            <consortium name="The Broad Institute Genome Sequencing Center for Infectious Disease"/>
            <person name="Earl A.M."/>
            <person name="Gilmore M.S."/>
            <person name="Lebreton F."/>
            <person name="Walker B."/>
            <person name="Young S.K."/>
            <person name="Zeng Q."/>
            <person name="Gargeya S."/>
            <person name="Fitzgerald M."/>
            <person name="Haas B."/>
            <person name="Abouelleil A."/>
            <person name="Alvarado L."/>
            <person name="Arachchi H.M."/>
            <person name="Berlin A.M."/>
            <person name="Chapman S.B."/>
            <person name="Dewar J."/>
            <person name="Goldberg J."/>
            <person name="Griggs A."/>
            <person name="Gujja S."/>
            <person name="Hansen M."/>
            <person name="Howarth C."/>
            <person name="Imamovic A."/>
            <person name="Larimer J."/>
            <person name="McCowan C."/>
            <person name="Murphy C."/>
            <person name="Neiman D."/>
            <person name="Pearson M."/>
            <person name="Priest M."/>
            <person name="Roberts A."/>
            <person name="Saif S."/>
            <person name="Shea T."/>
            <person name="Sisk P."/>
            <person name="Sykes S."/>
            <person name="Wortman J."/>
            <person name="Nusbaum C."/>
            <person name="Birren B."/>
        </authorList>
    </citation>
    <scope>NUCLEOTIDE SEQUENCE [LARGE SCALE GENOMIC DNA]</scope>
    <source>
        <strain evidence="4 6">ATCC 43197</strain>
    </source>
</reference>
<name>R2RAB2_9ENTE</name>
<evidence type="ECO:0000256" key="1">
    <source>
        <dbReference type="ARBA" id="ARBA00023015"/>
    </source>
</evidence>
<dbReference type="Proteomes" id="UP000014148">
    <property type="component" value="Unassembled WGS sequence"/>
</dbReference>
<organism evidence="4 6">
    <name type="scientific">Enterococcus malodoratus ATCC 43197</name>
    <dbReference type="NCBI Taxonomy" id="1158601"/>
    <lineage>
        <taxon>Bacteria</taxon>
        <taxon>Bacillati</taxon>
        <taxon>Bacillota</taxon>
        <taxon>Bacilli</taxon>
        <taxon>Lactobacillales</taxon>
        <taxon>Enterococcaceae</taxon>
        <taxon>Enterococcus</taxon>
    </lineage>
</organism>
<keyword evidence="2" id="KW-0804">Transcription</keyword>
<comment type="caution">
    <text evidence="4">The sequence shown here is derived from an EMBL/GenBank/DDBJ whole genome shotgun (WGS) entry which is preliminary data.</text>
</comment>
<evidence type="ECO:0000259" key="3">
    <source>
        <dbReference type="Pfam" id="PF05043"/>
    </source>
</evidence>
<dbReference type="InterPro" id="IPR050661">
    <property type="entry name" value="BglG_antiterminators"/>
</dbReference>
<reference evidence="5 7" key="2">
    <citation type="submission" date="2013-03" db="EMBL/GenBank/DDBJ databases">
        <title>The Genome Sequence of Enterococcus malodoratus ATCC_43197 (PacBio/Illumina hybrid assembly).</title>
        <authorList>
            <consortium name="The Broad Institute Genomics Platform"/>
            <consortium name="The Broad Institute Genome Sequencing Center for Infectious Disease"/>
            <person name="Earl A."/>
            <person name="Russ C."/>
            <person name="Gilmore M."/>
            <person name="Surin D."/>
            <person name="Walker B."/>
            <person name="Young S."/>
            <person name="Zeng Q."/>
            <person name="Gargeya S."/>
            <person name="Fitzgerald M."/>
            <person name="Haas B."/>
            <person name="Abouelleil A."/>
            <person name="Allen A.W."/>
            <person name="Alvarado L."/>
            <person name="Arachchi H.M."/>
            <person name="Berlin A.M."/>
            <person name="Chapman S.B."/>
            <person name="Gainer-Dewar J."/>
            <person name="Goldberg J."/>
            <person name="Griggs A."/>
            <person name="Gujja S."/>
            <person name="Hansen M."/>
            <person name="Howarth C."/>
            <person name="Imamovic A."/>
            <person name="Ireland A."/>
            <person name="Larimer J."/>
            <person name="McCowan C."/>
            <person name="Murphy C."/>
            <person name="Pearson M."/>
            <person name="Poon T.W."/>
            <person name="Priest M."/>
            <person name="Roberts A."/>
            <person name="Saif S."/>
            <person name="Shea T."/>
            <person name="Sisk P."/>
            <person name="Sykes S."/>
            <person name="Wortman J."/>
            <person name="Nusbaum C."/>
            <person name="Birren B."/>
        </authorList>
    </citation>
    <scope>NUCLEOTIDE SEQUENCE [LARGE SCALE GENOMIC DNA]</scope>
    <source>
        <strain evidence="5 7">ATCC 43197</strain>
    </source>
</reference>
<evidence type="ECO:0000313" key="7">
    <source>
        <dbReference type="Proteomes" id="UP000014148"/>
    </source>
</evidence>
<dbReference type="PANTHER" id="PTHR30185:SF18">
    <property type="entry name" value="TRANSCRIPTIONAL REGULATOR MTLR"/>
    <property type="match status" value="1"/>
</dbReference>
<keyword evidence="1" id="KW-0805">Transcription regulation</keyword>
<dbReference type="PANTHER" id="PTHR30185">
    <property type="entry name" value="CRYPTIC BETA-GLUCOSIDE BGL OPERON ANTITERMINATOR"/>
    <property type="match status" value="1"/>
</dbReference>
<dbReference type="STRING" id="71451.RV07_GL003217"/>
<feature type="domain" description="Mga helix-turn-helix" evidence="3">
    <location>
        <begin position="75"/>
        <end position="159"/>
    </location>
</feature>
<dbReference type="EMBL" id="AJAK01000015">
    <property type="protein sequence ID" value="EOH77531.1"/>
    <property type="molecule type" value="Genomic_DNA"/>
</dbReference>
<dbReference type="RefSeq" id="WP_010741001.1">
    <property type="nucleotide sequence ID" value="NZ_KB946250.1"/>
</dbReference>
<dbReference type="Pfam" id="PF05043">
    <property type="entry name" value="Mga"/>
    <property type="match status" value="1"/>
</dbReference>
<sequence>MDFRSILGTSDTRRLALVEKLYYRSDGIASDELLSELECSLPILLNDIEWINERHEYYQIIKVKGLYRLEMNQKVSLGNVYAYILNQSPEFQIIEELLYEKCDSITTLSKKLYLSTSNTQRALKKIEKTLSEAGMTLNYRPLRIEGNESEIRTFYYRFYSERQDAFESTLPNLTPEQYHVIEAYVKEFVEVNTIWKKYVFQKYLVYLIFISLWRIKNNHPFPKEELRTLGIKLPFDASYKELRRVVTEIAGIDLRPVILQDCLWSIFSDSIVFSIPHRELAMTDNPRYQELFMRHFELAKEYDEMTGNHLSKQDRIDLTTVLCNDFYLYNPEGQYIGILWRNRTVFLREVSKVYGRGLQKVRSLVERFVEKYQMYQENDFILNYVYLLITTEINSLEWLSKQDHPLKVLLLSDLTPTEESFLAKQINDYVYGNFSIVLFEQLLVGNAQLLDELKKYDCLITTGSSEGLPEDYPVVVIDPFLTAQSTSLIQDMISQIAEKKDQVTIVE</sequence>
<protein>
    <recommendedName>
        <fullName evidence="3">Mga helix-turn-helix domain-containing protein</fullName>
    </recommendedName>
</protein>
<dbReference type="Proteomes" id="UP000013783">
    <property type="component" value="Unassembled WGS sequence"/>
</dbReference>
<evidence type="ECO:0000313" key="4">
    <source>
        <dbReference type="EMBL" id="EOH77531.1"/>
    </source>
</evidence>
<proteinExistence type="predicted"/>
<dbReference type="OrthoDB" id="2191269at2"/>
<keyword evidence="7" id="KW-1185">Reference proteome</keyword>
<evidence type="ECO:0000313" key="6">
    <source>
        <dbReference type="Proteomes" id="UP000013783"/>
    </source>
</evidence>
<evidence type="ECO:0000313" key="5">
    <source>
        <dbReference type="EMBL" id="EOT64055.1"/>
    </source>
</evidence>
<dbReference type="AlphaFoldDB" id="R2RAB2"/>
<dbReference type="InterPro" id="IPR007737">
    <property type="entry name" value="Mga_HTH"/>
</dbReference>
<dbReference type="PATRIC" id="fig|1158601.3.peg.2140"/>
<gene>
    <name evidence="5" type="ORF">I585_03252</name>
    <name evidence="4" type="ORF">UAI_02168</name>
</gene>
<dbReference type="eggNOG" id="COG3711">
    <property type="taxonomic scope" value="Bacteria"/>
</dbReference>
<evidence type="ECO:0000256" key="2">
    <source>
        <dbReference type="ARBA" id="ARBA00023163"/>
    </source>
</evidence>
<dbReference type="EMBL" id="ASWA01000004">
    <property type="protein sequence ID" value="EOT64055.1"/>
    <property type="molecule type" value="Genomic_DNA"/>
</dbReference>